<sequence length="105" mass="12573">MKDNIGTIIDVIEYLETHNEVQAVLFLDVEKAFDNLHWNFMFDVLDRMNFEENFMKWIRAIPSTQSAQLTIRICNRKRYKTRMSTFTTFIHIGNRGNEQINKARE</sequence>
<dbReference type="Proteomes" id="UP000694421">
    <property type="component" value="Unplaced"/>
</dbReference>
<organism evidence="1 2">
    <name type="scientific">Salvator merianae</name>
    <name type="common">Argentine black and white tegu</name>
    <name type="synonym">Tupinambis merianae</name>
    <dbReference type="NCBI Taxonomy" id="96440"/>
    <lineage>
        <taxon>Eukaryota</taxon>
        <taxon>Metazoa</taxon>
        <taxon>Chordata</taxon>
        <taxon>Craniata</taxon>
        <taxon>Vertebrata</taxon>
        <taxon>Euteleostomi</taxon>
        <taxon>Lepidosauria</taxon>
        <taxon>Squamata</taxon>
        <taxon>Bifurcata</taxon>
        <taxon>Unidentata</taxon>
        <taxon>Episquamata</taxon>
        <taxon>Laterata</taxon>
        <taxon>Teiioidea</taxon>
        <taxon>Teiidae</taxon>
        <taxon>Salvator</taxon>
    </lineage>
</organism>
<dbReference type="GeneTree" id="ENSGT00960000190980"/>
<accession>A0A8D0KKR5</accession>
<proteinExistence type="predicted"/>
<dbReference type="AlphaFoldDB" id="A0A8D0KKR5"/>
<reference evidence="1" key="2">
    <citation type="submission" date="2025-09" db="UniProtKB">
        <authorList>
            <consortium name="Ensembl"/>
        </authorList>
    </citation>
    <scope>IDENTIFICATION</scope>
</reference>
<name>A0A8D0KKR5_SALMN</name>
<dbReference type="PANTHER" id="PTHR19446">
    <property type="entry name" value="REVERSE TRANSCRIPTASES"/>
    <property type="match status" value="1"/>
</dbReference>
<reference evidence="1" key="1">
    <citation type="submission" date="2025-08" db="UniProtKB">
        <authorList>
            <consortium name="Ensembl"/>
        </authorList>
    </citation>
    <scope>IDENTIFICATION</scope>
</reference>
<evidence type="ECO:0008006" key="3">
    <source>
        <dbReference type="Google" id="ProtNLM"/>
    </source>
</evidence>
<protein>
    <recommendedName>
        <fullName evidence="3">Reverse transcriptase domain-containing protein</fullName>
    </recommendedName>
</protein>
<keyword evidence="2" id="KW-1185">Reference proteome</keyword>
<evidence type="ECO:0000313" key="1">
    <source>
        <dbReference type="Ensembl" id="ENSSMRP00000025074.1"/>
    </source>
</evidence>
<evidence type="ECO:0000313" key="2">
    <source>
        <dbReference type="Proteomes" id="UP000694421"/>
    </source>
</evidence>
<dbReference type="Ensembl" id="ENSSMRT00000029362.1">
    <property type="protein sequence ID" value="ENSSMRP00000025074.1"/>
    <property type="gene ID" value="ENSSMRG00000019398.1"/>
</dbReference>